<comment type="caution">
    <text evidence="1">The sequence shown here is derived from an EMBL/GenBank/DDBJ whole genome shotgun (WGS) entry which is preliminary data.</text>
</comment>
<keyword evidence="2" id="KW-1185">Reference proteome</keyword>
<reference evidence="1 2" key="1">
    <citation type="journal article" date="2013" name="Genome Announc.">
        <title>Draft Genome Sequence of Aeromonas molluscorum Strain 848TT, Isolated from Bivalve Molluscs.</title>
        <authorList>
            <person name="Spataro N."/>
            <person name="Farfan M."/>
            <person name="Albarral V."/>
            <person name="Sanglas A."/>
            <person name="Loren J.G."/>
            <person name="Fuste M.C."/>
            <person name="Bosch E."/>
        </authorList>
    </citation>
    <scope>NUCLEOTIDE SEQUENCE [LARGE SCALE GENOMIC DNA]</scope>
    <source>
        <strain evidence="1 2">848</strain>
    </source>
</reference>
<dbReference type="RefSeq" id="WP_005893536.1">
    <property type="nucleotide sequence ID" value="NZ_AQGQ01000010.1"/>
</dbReference>
<sequence length="149" mass="17053">MKLADKNSIMEHAKIWHDKPVHMSAASQILAHLVEQPLYNLQHISFSSIRRITSSELNDYDLMSIAMSIALFSGLLDIKHELIFDDDQIDIDVDDIKLAETSGYLVHPVTGREVKDYKSHIFIYFECSRMLYEMKESGPHESGSVETLI</sequence>
<evidence type="ECO:0000313" key="2">
    <source>
        <dbReference type="Proteomes" id="UP000013526"/>
    </source>
</evidence>
<gene>
    <name evidence="1" type="ORF">G113_03449</name>
</gene>
<organism evidence="1 2">
    <name type="scientific">Aeromonas molluscorum 848</name>
    <dbReference type="NCBI Taxonomy" id="1268236"/>
    <lineage>
        <taxon>Bacteria</taxon>
        <taxon>Pseudomonadati</taxon>
        <taxon>Pseudomonadota</taxon>
        <taxon>Gammaproteobacteria</taxon>
        <taxon>Aeromonadales</taxon>
        <taxon>Aeromonadaceae</taxon>
        <taxon>Aeromonas</taxon>
    </lineage>
</organism>
<name>R1F9Y0_9GAMM</name>
<accession>R1F9Y0</accession>
<proteinExistence type="predicted"/>
<protein>
    <submittedName>
        <fullName evidence="1">Uncharacterized protein</fullName>
    </submittedName>
</protein>
<dbReference type="Proteomes" id="UP000013526">
    <property type="component" value="Unassembled WGS sequence"/>
</dbReference>
<dbReference type="AlphaFoldDB" id="R1F9Y0"/>
<dbReference type="EMBL" id="AQGQ01000010">
    <property type="protein sequence ID" value="EOD56523.1"/>
    <property type="molecule type" value="Genomic_DNA"/>
</dbReference>
<evidence type="ECO:0000313" key="1">
    <source>
        <dbReference type="EMBL" id="EOD56523.1"/>
    </source>
</evidence>